<reference evidence="1 2" key="1">
    <citation type="submission" date="2017-04" db="EMBL/GenBank/DDBJ databases">
        <authorList>
            <person name="Afonso C.L."/>
            <person name="Miller P.J."/>
            <person name="Scott M.A."/>
            <person name="Spackman E."/>
            <person name="Goraichik I."/>
            <person name="Dimitrov K.M."/>
            <person name="Suarez D.L."/>
            <person name="Swayne D.E."/>
        </authorList>
    </citation>
    <scope>NUCLEOTIDE SEQUENCE [LARGE SCALE GENOMIC DNA]</scope>
    <source>
        <strain evidence="1 2">DSM 5090</strain>
    </source>
</reference>
<evidence type="ECO:0000313" key="2">
    <source>
        <dbReference type="Proteomes" id="UP000192738"/>
    </source>
</evidence>
<dbReference type="RefSeq" id="WP_084574380.1">
    <property type="nucleotide sequence ID" value="NZ_CP155572.1"/>
</dbReference>
<name>A0A1W1Z5T0_9FIRM</name>
<dbReference type="EMBL" id="FWXI01000003">
    <property type="protein sequence ID" value="SMC43763.1"/>
    <property type="molecule type" value="Genomic_DNA"/>
</dbReference>
<keyword evidence="2" id="KW-1185">Reference proteome</keyword>
<dbReference type="Proteomes" id="UP000192738">
    <property type="component" value="Unassembled WGS sequence"/>
</dbReference>
<evidence type="ECO:0000313" key="1">
    <source>
        <dbReference type="EMBL" id="SMC43763.1"/>
    </source>
</evidence>
<sequence>MVDYTTRVIISLKDMEQLKKQIVGTAPTPEDLRSYGKTIAMATDRIAGMIEVLSANGFRVTAKKDYIYADSETVEAAAARRLLAEHGFADREYQIYLEYRRQWGVM</sequence>
<dbReference type="OrthoDB" id="3174265at2"/>
<gene>
    <name evidence="1" type="ORF">SAMN04488500_10317</name>
</gene>
<proteinExistence type="predicted"/>
<dbReference type="AlphaFoldDB" id="A0A1W1Z5T0"/>
<organism evidence="1 2">
    <name type="scientific">Sporomusa malonica</name>
    <dbReference type="NCBI Taxonomy" id="112901"/>
    <lineage>
        <taxon>Bacteria</taxon>
        <taxon>Bacillati</taxon>
        <taxon>Bacillota</taxon>
        <taxon>Negativicutes</taxon>
        <taxon>Selenomonadales</taxon>
        <taxon>Sporomusaceae</taxon>
        <taxon>Sporomusa</taxon>
    </lineage>
</organism>
<protein>
    <submittedName>
        <fullName evidence="1">Uncharacterized protein</fullName>
    </submittedName>
</protein>
<accession>A0A1W1Z5T0</accession>